<organism evidence="9 10">
    <name type="scientific">Micromonospora zingiberis</name>
    <dbReference type="NCBI Taxonomy" id="2053011"/>
    <lineage>
        <taxon>Bacteria</taxon>
        <taxon>Bacillati</taxon>
        <taxon>Actinomycetota</taxon>
        <taxon>Actinomycetes</taxon>
        <taxon>Micromonosporales</taxon>
        <taxon>Micromonosporaceae</taxon>
        <taxon>Micromonospora</taxon>
    </lineage>
</organism>
<evidence type="ECO:0000256" key="3">
    <source>
        <dbReference type="ARBA" id="ARBA00022630"/>
    </source>
</evidence>
<dbReference type="OrthoDB" id="9775082at2"/>
<evidence type="ECO:0000256" key="4">
    <source>
        <dbReference type="ARBA" id="ARBA00022827"/>
    </source>
</evidence>
<dbReference type="InterPro" id="IPR006311">
    <property type="entry name" value="TAT_signal"/>
</dbReference>
<dbReference type="Gene3D" id="3.30.43.10">
    <property type="entry name" value="Uridine Diphospho-n-acetylenolpyruvylglucosamine Reductase, domain 2"/>
    <property type="match status" value="1"/>
</dbReference>
<protein>
    <submittedName>
        <fullName evidence="9">FAD-binding protein</fullName>
    </submittedName>
</protein>
<feature type="domain" description="FAD-binding PCMH-type" evidence="8">
    <location>
        <begin position="84"/>
        <end position="259"/>
    </location>
</feature>
<dbReference type="Pfam" id="PF01565">
    <property type="entry name" value="FAD_binding_4"/>
    <property type="match status" value="1"/>
</dbReference>
<evidence type="ECO:0000313" key="10">
    <source>
        <dbReference type="Proteomes" id="UP000292274"/>
    </source>
</evidence>
<dbReference type="InterPro" id="IPR016167">
    <property type="entry name" value="FAD-bd_PCMH_sub1"/>
</dbReference>
<evidence type="ECO:0000256" key="2">
    <source>
        <dbReference type="ARBA" id="ARBA00005466"/>
    </source>
</evidence>
<dbReference type="RefSeq" id="WP_131300558.1">
    <property type="nucleotide sequence ID" value="NZ_SJJR01000002.1"/>
</dbReference>
<keyword evidence="10" id="KW-1185">Reference proteome</keyword>
<dbReference type="PROSITE" id="PS51387">
    <property type="entry name" value="FAD_PCMH"/>
    <property type="match status" value="1"/>
</dbReference>
<keyword evidence="4" id="KW-0274">FAD</keyword>
<sequence length="508" mass="54491">MHDVSRRELLKATAAVGAGSLLASGLVGAAAQSAAADGRPQPHPDGGQEPYPGAESPPAELTGRVVRPGDPDYPTASLGWDELFVHYPLVIVFAQETSDVVNALTWARQHNVALRVRSGRHSLEGWSNVDNGIVIDVSELKSTDIDAATLTAKVGAGLNQLEAVTTLGQQDLAATTGTEGSVGLSGATLGGGFGFLTRYLGMACDNLIGAEVVVPAGVDGARAIQVNRNDHPDLLWALRGAGNGNFGIVTSLTYKVARLRKVTYLQATWSGLDDLHGIFDTWQRTAPFTDFRLGTQLEIHKSQILLFGVLAEGSEAATRKLLAPILSIGSPEITVQTGGWGEIYAGFQIPTEDEPANWKFFSQFTRKPFPRKAISLIRTFMADAPTEDSNFFAQAFGTGAQAQEPPGGSAFPHRDVLFYSEPGAGWGTRGVPDSGDPLTPVAQAWIAEFSQALRPYVHGAYVNVPNIGMQEWETAYWGANFDRLRKIKAKYDPRNVFQYEQSIPPASC</sequence>
<comment type="similarity">
    <text evidence="2">Belongs to the oxygen-dependent FAD-linked oxidoreductase family.</text>
</comment>
<dbReference type="EMBL" id="SJJR01000002">
    <property type="protein sequence ID" value="TCB99544.1"/>
    <property type="molecule type" value="Genomic_DNA"/>
</dbReference>
<dbReference type="SUPFAM" id="SSF56176">
    <property type="entry name" value="FAD-binding/transporter-associated domain-like"/>
    <property type="match status" value="1"/>
</dbReference>
<keyword evidence="7" id="KW-0732">Signal</keyword>
<dbReference type="Proteomes" id="UP000292274">
    <property type="component" value="Unassembled WGS sequence"/>
</dbReference>
<dbReference type="InterPro" id="IPR016166">
    <property type="entry name" value="FAD-bd_PCMH"/>
</dbReference>
<keyword evidence="3" id="KW-0285">Flavoprotein</keyword>
<dbReference type="InterPro" id="IPR050416">
    <property type="entry name" value="FAD-linked_Oxidoreductase"/>
</dbReference>
<reference evidence="9 10" key="1">
    <citation type="submission" date="2019-02" db="EMBL/GenBank/DDBJ databases">
        <title>Jishengella sp. nov., isolated from a root of Zingiber montanum.</title>
        <authorList>
            <person name="Kuncharoen N."/>
            <person name="Kudo T."/>
            <person name="Masahiro Y."/>
            <person name="Ohkuma M."/>
            <person name="Tanasupawat S."/>
        </authorList>
    </citation>
    <scope>NUCLEOTIDE SEQUENCE [LARGE SCALE GENOMIC DNA]</scope>
    <source>
        <strain evidence="9 10">PLAI 1-1</strain>
    </source>
</reference>
<dbReference type="Gene3D" id="3.40.462.20">
    <property type="match status" value="1"/>
</dbReference>
<evidence type="ECO:0000256" key="1">
    <source>
        <dbReference type="ARBA" id="ARBA00001974"/>
    </source>
</evidence>
<keyword evidence="5" id="KW-0560">Oxidoreductase</keyword>
<comment type="caution">
    <text evidence="9">The sequence shown here is derived from an EMBL/GenBank/DDBJ whole genome shotgun (WGS) entry which is preliminary data.</text>
</comment>
<dbReference type="InterPro" id="IPR036318">
    <property type="entry name" value="FAD-bd_PCMH-like_sf"/>
</dbReference>
<evidence type="ECO:0000256" key="7">
    <source>
        <dbReference type="SAM" id="SignalP"/>
    </source>
</evidence>
<evidence type="ECO:0000259" key="8">
    <source>
        <dbReference type="PROSITE" id="PS51387"/>
    </source>
</evidence>
<dbReference type="InterPro" id="IPR016169">
    <property type="entry name" value="FAD-bd_PCMH_sub2"/>
</dbReference>
<feature type="chain" id="PRO_5039099071" evidence="7">
    <location>
        <begin position="30"/>
        <end position="508"/>
    </location>
</feature>
<dbReference type="PROSITE" id="PS51318">
    <property type="entry name" value="TAT"/>
    <property type="match status" value="1"/>
</dbReference>
<dbReference type="Gene3D" id="3.30.465.10">
    <property type="match status" value="1"/>
</dbReference>
<dbReference type="AlphaFoldDB" id="A0A4R0GP93"/>
<dbReference type="GO" id="GO:0071949">
    <property type="term" value="F:FAD binding"/>
    <property type="evidence" value="ECO:0007669"/>
    <property type="project" value="InterPro"/>
</dbReference>
<proteinExistence type="inferred from homology"/>
<accession>A0A4R0GP93</accession>
<gene>
    <name evidence="9" type="ORF">E0H26_03005</name>
</gene>
<dbReference type="InterPro" id="IPR006094">
    <property type="entry name" value="Oxid_FAD_bind_N"/>
</dbReference>
<evidence type="ECO:0000313" key="9">
    <source>
        <dbReference type="EMBL" id="TCB99544.1"/>
    </source>
</evidence>
<evidence type="ECO:0000256" key="6">
    <source>
        <dbReference type="SAM" id="MobiDB-lite"/>
    </source>
</evidence>
<dbReference type="PANTHER" id="PTHR42973">
    <property type="entry name" value="BINDING OXIDOREDUCTASE, PUTATIVE (AFU_ORTHOLOGUE AFUA_1G17690)-RELATED"/>
    <property type="match status" value="1"/>
</dbReference>
<evidence type="ECO:0000256" key="5">
    <source>
        <dbReference type="ARBA" id="ARBA00023002"/>
    </source>
</evidence>
<dbReference type="Pfam" id="PF08031">
    <property type="entry name" value="BBE"/>
    <property type="match status" value="1"/>
</dbReference>
<dbReference type="InterPro" id="IPR012951">
    <property type="entry name" value="BBE"/>
</dbReference>
<comment type="cofactor">
    <cofactor evidence="1">
        <name>FAD</name>
        <dbReference type="ChEBI" id="CHEBI:57692"/>
    </cofactor>
</comment>
<feature type="signal peptide" evidence="7">
    <location>
        <begin position="1"/>
        <end position="29"/>
    </location>
</feature>
<name>A0A4R0GP93_9ACTN</name>
<dbReference type="PANTHER" id="PTHR42973:SF39">
    <property type="entry name" value="FAD-BINDING PCMH-TYPE DOMAIN-CONTAINING PROTEIN"/>
    <property type="match status" value="1"/>
</dbReference>
<dbReference type="GO" id="GO:0016491">
    <property type="term" value="F:oxidoreductase activity"/>
    <property type="evidence" value="ECO:0007669"/>
    <property type="project" value="UniProtKB-KW"/>
</dbReference>
<feature type="region of interest" description="Disordered" evidence="6">
    <location>
        <begin position="33"/>
        <end position="70"/>
    </location>
</feature>